<dbReference type="InterPro" id="IPR046062">
    <property type="entry name" value="DUF6020"/>
</dbReference>
<accession>A0AAW8U374</accession>
<keyword evidence="2" id="KW-1133">Transmembrane helix</keyword>
<name>A0AAW8U374_9ENTE</name>
<evidence type="ECO:0000313" key="3">
    <source>
        <dbReference type="EMBL" id="MDT2833519.1"/>
    </source>
</evidence>
<feature type="transmembrane region" description="Helical" evidence="2">
    <location>
        <begin position="373"/>
        <end position="389"/>
    </location>
</feature>
<evidence type="ECO:0000256" key="2">
    <source>
        <dbReference type="SAM" id="Phobius"/>
    </source>
</evidence>
<sequence>MKQKIKLTLIAFIMSCGLVITPEIHSFDMDTYHRIQSNFLQFLFHLFFELMNSINPSRLVMTALFIFLFLWLKFLSKSNIKLNWVQYLLSIILAIFAVSGLAFFTPNLQNGSWDVLFKGSVQLTKTAIMFVSWFWLYNYLQVSLMHMLTLFKFQKKEQVGRSHSRVPKFFKEHIFITAFFIYTLLLIPIVLMDFPGTVSYDTLVQLIQFNGDVPLRNDHPIFSTAMFGNAVKLATKMGNPSLGVFFHALYHMVGSAICVSYTAWVLNKLTKKIAPSYIYAGLMAFIPILNNLITVPVKDTMFSHAFTTAIATICLYLYERDTYFAKKSYLMTLLALTFAILLRKNTVYALIPVLIILIPFVLIKLLKKKDNHLVLTAIIILPLFISAGIEKGLVSYYNVENAVLQQEKFSIPFQQTARYVKKYKDEIPKEEKEIIDKVIDYDNLPKLYLPTRSDPVKESFRDNVTKKDIKAYLGVWAKQFKKHPDIYFEATMHQIFPLFTMTNHNTYYASLESTSKITPWTNKHFDIYNLKQPEANVGLSLVKMSFYKLFDNLPVLSLLNNYSMYIILIMMLLAIALYHKMTKVLWAMLPTLLLLGTLIVGPLMMAYHRYYIPFVLMAPIYLALVYIELNKKKQVVETETQDEIEDETGEDGLDLPFEA</sequence>
<feature type="transmembrane region" description="Helical" evidence="2">
    <location>
        <begin position="126"/>
        <end position="153"/>
    </location>
</feature>
<comment type="caution">
    <text evidence="3">The sequence shown here is derived from an EMBL/GenBank/DDBJ whole genome shotgun (WGS) entry which is preliminary data.</text>
</comment>
<reference evidence="3" key="1">
    <citation type="submission" date="2023-03" db="EMBL/GenBank/DDBJ databases">
        <authorList>
            <person name="Shen W."/>
            <person name="Cai J."/>
        </authorList>
    </citation>
    <scope>NUCLEOTIDE SEQUENCE</scope>
    <source>
        <strain evidence="3">P96-3</strain>
    </source>
</reference>
<dbReference type="Proteomes" id="UP001268577">
    <property type="component" value="Unassembled WGS sequence"/>
</dbReference>
<feature type="transmembrane region" description="Helical" evidence="2">
    <location>
        <begin position="325"/>
        <end position="342"/>
    </location>
</feature>
<feature type="transmembrane region" description="Helical" evidence="2">
    <location>
        <begin position="610"/>
        <end position="627"/>
    </location>
</feature>
<evidence type="ECO:0000256" key="1">
    <source>
        <dbReference type="SAM" id="MobiDB-lite"/>
    </source>
</evidence>
<feature type="transmembrane region" description="Helical" evidence="2">
    <location>
        <begin position="277"/>
        <end position="295"/>
    </location>
</feature>
<feature type="transmembrane region" description="Helical" evidence="2">
    <location>
        <begin position="244"/>
        <end position="265"/>
    </location>
</feature>
<feature type="region of interest" description="Disordered" evidence="1">
    <location>
        <begin position="640"/>
        <end position="659"/>
    </location>
</feature>
<protein>
    <submittedName>
        <fullName evidence="3">DUF6020 family protein</fullName>
    </submittedName>
</protein>
<feature type="transmembrane region" description="Helical" evidence="2">
    <location>
        <begin position="50"/>
        <end position="72"/>
    </location>
</feature>
<dbReference type="RefSeq" id="WP_311985087.1">
    <property type="nucleotide sequence ID" value="NZ_JARQBZ010000008.1"/>
</dbReference>
<keyword evidence="2" id="KW-0812">Transmembrane</keyword>
<feature type="transmembrane region" description="Helical" evidence="2">
    <location>
        <begin position="348"/>
        <end position="366"/>
    </location>
</feature>
<feature type="transmembrane region" description="Helical" evidence="2">
    <location>
        <begin position="84"/>
        <end position="106"/>
    </location>
</feature>
<feature type="transmembrane region" description="Helical" evidence="2">
    <location>
        <begin position="301"/>
        <end position="318"/>
    </location>
</feature>
<dbReference type="Pfam" id="PF19484">
    <property type="entry name" value="DUF6020"/>
    <property type="match status" value="1"/>
</dbReference>
<evidence type="ECO:0000313" key="4">
    <source>
        <dbReference type="Proteomes" id="UP001268577"/>
    </source>
</evidence>
<proteinExistence type="predicted"/>
<organism evidence="3 4">
    <name type="scientific">Vagococcus carniphilus</name>
    <dbReference type="NCBI Taxonomy" id="218144"/>
    <lineage>
        <taxon>Bacteria</taxon>
        <taxon>Bacillati</taxon>
        <taxon>Bacillota</taxon>
        <taxon>Bacilli</taxon>
        <taxon>Lactobacillales</taxon>
        <taxon>Enterococcaceae</taxon>
        <taxon>Vagococcus</taxon>
    </lineage>
</organism>
<dbReference type="EMBL" id="JARQBZ010000008">
    <property type="protein sequence ID" value="MDT2833519.1"/>
    <property type="molecule type" value="Genomic_DNA"/>
</dbReference>
<feature type="transmembrane region" description="Helical" evidence="2">
    <location>
        <begin position="174"/>
        <end position="192"/>
    </location>
</feature>
<feature type="transmembrane region" description="Helical" evidence="2">
    <location>
        <begin position="585"/>
        <end position="604"/>
    </location>
</feature>
<feature type="compositionally biased region" description="Acidic residues" evidence="1">
    <location>
        <begin position="640"/>
        <end position="653"/>
    </location>
</feature>
<dbReference type="AlphaFoldDB" id="A0AAW8U374"/>
<feature type="transmembrane region" description="Helical" evidence="2">
    <location>
        <begin position="562"/>
        <end position="578"/>
    </location>
</feature>
<gene>
    <name evidence="3" type="ORF">P7H70_05580</name>
</gene>
<keyword evidence="2" id="KW-0472">Membrane</keyword>